<name>A0AAJ4N6H3_AGRTU</name>
<organism evidence="2 3">
    <name type="scientific">Agrobacterium tumefaciens</name>
    <dbReference type="NCBI Taxonomy" id="358"/>
    <lineage>
        <taxon>Bacteria</taxon>
        <taxon>Pseudomonadati</taxon>
        <taxon>Pseudomonadota</taxon>
        <taxon>Alphaproteobacteria</taxon>
        <taxon>Hyphomicrobiales</taxon>
        <taxon>Rhizobiaceae</taxon>
        <taxon>Rhizobium/Agrobacterium group</taxon>
        <taxon>Agrobacterium</taxon>
        <taxon>Agrobacterium tumefaciens complex</taxon>
    </lineage>
</organism>
<dbReference type="EMBL" id="CP049217">
    <property type="protein sequence ID" value="QTG15711.1"/>
    <property type="molecule type" value="Genomic_DNA"/>
</dbReference>
<dbReference type="RefSeq" id="WP_333722227.1">
    <property type="nucleotide sequence ID" value="NZ_CP049217.1"/>
</dbReference>
<gene>
    <name evidence="2" type="ORF">G6M86_20935</name>
</gene>
<reference evidence="2" key="1">
    <citation type="submission" date="2020-02" db="EMBL/GenBank/DDBJ databases">
        <title>Unexpected conservation and global transmission of agrobacterial virulence plasmids.</title>
        <authorList>
            <person name="Weisberg A.J."/>
            <person name="Davis E.W. II"/>
            <person name="Tabima J.R."/>
            <person name="Belcher M.S."/>
            <person name="Miller M."/>
            <person name="Kuo C.-H."/>
            <person name="Loper J.E."/>
            <person name="Grunwald N.J."/>
            <person name="Putnam M.L."/>
            <person name="Chang J.H."/>
        </authorList>
    </citation>
    <scope>NUCLEOTIDE SEQUENCE</scope>
    <source>
        <strain evidence="2">Q15/94</strain>
    </source>
</reference>
<proteinExistence type="predicted"/>
<feature type="region of interest" description="Disordered" evidence="1">
    <location>
        <begin position="1"/>
        <end position="27"/>
    </location>
</feature>
<accession>A0AAJ4N6H3</accession>
<evidence type="ECO:0000313" key="2">
    <source>
        <dbReference type="EMBL" id="QTG15711.1"/>
    </source>
</evidence>
<dbReference type="Proteomes" id="UP000663946">
    <property type="component" value="Chromosome 2"/>
</dbReference>
<evidence type="ECO:0000313" key="3">
    <source>
        <dbReference type="Proteomes" id="UP000663946"/>
    </source>
</evidence>
<dbReference type="AlphaFoldDB" id="A0AAJ4N6H3"/>
<protein>
    <submittedName>
        <fullName evidence="2">Uncharacterized protein</fullName>
    </submittedName>
</protein>
<sequence length="456" mass="48727">MSIDISDPLWTPNDAGNVAPVPDGMPTGTESNKLYDIIRAERGAMKRLYDNDHATTTATLLPTNPLVYVLNYEIPPTINDGVSFKFWAASPNSAGAFRIIINGEYYDLKSYAVDATNGNLSVGEIGTIVPAIIVYKNNRFVLENSQVINVDLLSGTINDARLPATQTGKSFTSTVRVTASTPLILNDNGTTLSFARNQENSIDIAAFQTSDPTVKNRIDLNRTGGVVTVGGSRVLTLADTGAGNGLNADLLDDRHGSFYLARENHTGTQPVSTITGLDTALNVKVSKTGDTMSGGLGIVYNAGTSAGPMLSLRNADNGQAMISFGATNRTTNLATIGQRTNGDTFIAAGGTNWEYNPNGTLWLPSGGRIAGDGNTYWPYFNDWLSNVLARSNRIRYGGIGWADVRSTGGIFDTNLAPNVLCGVTTNNGPGDNRSLVALFYRTIQQTDIWGNWYTVG</sequence>
<evidence type="ECO:0000256" key="1">
    <source>
        <dbReference type="SAM" id="MobiDB-lite"/>
    </source>
</evidence>